<dbReference type="InterPro" id="IPR012349">
    <property type="entry name" value="Split_barrel_FMN-bd"/>
</dbReference>
<keyword evidence="2" id="KW-1185">Reference proteome</keyword>
<dbReference type="Pfam" id="PF04299">
    <property type="entry name" value="FMN_bind_2"/>
    <property type="match status" value="1"/>
</dbReference>
<dbReference type="Gene3D" id="2.30.110.10">
    <property type="entry name" value="Electron Transport, Fmn-binding Protein, Chain A"/>
    <property type="match status" value="1"/>
</dbReference>
<dbReference type="PANTHER" id="PTHR35802:SF1">
    <property type="entry name" value="PROTEASE SYNTHASE AND SPORULATION PROTEIN PAI 2"/>
    <property type="match status" value="1"/>
</dbReference>
<name>A0ABQ6HLC0_9MICO</name>
<evidence type="ECO:0008006" key="3">
    <source>
        <dbReference type="Google" id="ProtNLM"/>
    </source>
</evidence>
<protein>
    <recommendedName>
        <fullName evidence="3">Transcriptional regulator</fullName>
    </recommendedName>
</protein>
<dbReference type="EMBL" id="BSUJ01000001">
    <property type="protein sequence ID" value="GMA18782.1"/>
    <property type="molecule type" value="Genomic_DNA"/>
</dbReference>
<proteinExistence type="predicted"/>
<reference evidence="2" key="1">
    <citation type="journal article" date="2019" name="Int. J. Syst. Evol. Microbiol.">
        <title>The Global Catalogue of Microorganisms (GCM) 10K type strain sequencing project: providing services to taxonomists for standard genome sequencing and annotation.</title>
        <authorList>
            <consortium name="The Broad Institute Genomics Platform"/>
            <consortium name="The Broad Institute Genome Sequencing Center for Infectious Disease"/>
            <person name="Wu L."/>
            <person name="Ma J."/>
        </authorList>
    </citation>
    <scope>NUCLEOTIDE SEQUENCE [LARGE SCALE GENOMIC DNA]</scope>
    <source>
        <strain evidence="2">NBRC 105830</strain>
    </source>
</reference>
<organism evidence="1 2">
    <name type="scientific">Arsenicicoccus piscis</name>
    <dbReference type="NCBI Taxonomy" id="673954"/>
    <lineage>
        <taxon>Bacteria</taxon>
        <taxon>Bacillati</taxon>
        <taxon>Actinomycetota</taxon>
        <taxon>Actinomycetes</taxon>
        <taxon>Micrococcales</taxon>
        <taxon>Intrasporangiaceae</taxon>
        <taxon>Arsenicicoccus</taxon>
    </lineage>
</organism>
<dbReference type="Proteomes" id="UP001157109">
    <property type="component" value="Unassembled WGS sequence"/>
</dbReference>
<evidence type="ECO:0000313" key="1">
    <source>
        <dbReference type="EMBL" id="GMA18782.1"/>
    </source>
</evidence>
<dbReference type="InterPro" id="IPR007396">
    <property type="entry name" value="TR_PAI2-type"/>
</dbReference>
<evidence type="ECO:0000313" key="2">
    <source>
        <dbReference type="Proteomes" id="UP001157109"/>
    </source>
</evidence>
<gene>
    <name evidence="1" type="ORF">GCM10025862_08030</name>
</gene>
<sequence>MVIVHGPAHYVSPSWYASRSEPGRVVPTWDHVTVHLYGHLVAHEDPAWIEQTLRVLTDRHESGLDAPWRLEDAPRDHLDTMLRGLVGVELVVSRWEAKAKMSQNRSPADIRGVIAALDELGDQVGADYLQRVSLPVAVRRDETLRVVAARQKVTGR</sequence>
<dbReference type="SUPFAM" id="SSF50475">
    <property type="entry name" value="FMN-binding split barrel"/>
    <property type="match status" value="1"/>
</dbReference>
<dbReference type="PANTHER" id="PTHR35802">
    <property type="entry name" value="PROTEASE SYNTHASE AND SPORULATION PROTEIN PAI 2"/>
    <property type="match status" value="1"/>
</dbReference>
<comment type="caution">
    <text evidence="1">The sequence shown here is derived from an EMBL/GenBank/DDBJ whole genome shotgun (WGS) entry which is preliminary data.</text>
</comment>
<accession>A0ABQ6HLC0</accession>